<reference evidence="1 2" key="1">
    <citation type="submission" date="2013-03" db="EMBL/GenBank/DDBJ databases">
        <title>Salinisphaera hydrothermalis C41B8 Genome Sequencing.</title>
        <authorList>
            <person name="Li C."/>
            <person name="Lai Q."/>
            <person name="Shao Z."/>
        </authorList>
    </citation>
    <scope>NUCLEOTIDE SEQUENCE [LARGE SCALE GENOMIC DNA]</scope>
    <source>
        <strain evidence="1 2">C41B8</strain>
    </source>
</reference>
<comment type="caution">
    <text evidence="1">The sequence shown here is derived from an EMBL/GenBank/DDBJ whole genome shotgun (WGS) entry which is preliminary data.</text>
</comment>
<dbReference type="EMBL" id="APNK01000041">
    <property type="protein sequence ID" value="KEZ76065.1"/>
    <property type="molecule type" value="Genomic_DNA"/>
</dbReference>
<keyword evidence="2" id="KW-1185">Reference proteome</keyword>
<evidence type="ECO:0000313" key="2">
    <source>
        <dbReference type="Proteomes" id="UP000028302"/>
    </source>
</evidence>
<name>A0A084IH81_SALHC</name>
<accession>A0A084IH81</accession>
<sequence>MQTGVLMLGYAVEAHLKHVLAYDPEVGKKYRYGHDFMGLFQALRDGGYMHDVEVSEDLLHFVEDNFDRRYPSQTNRTLKRAEDRGHAISMSPSVITAYDELIMQLDMSILRLFDSPGSSIMFKAAQGIDTAGVDLFFHSNYSAVARIETAVSLCDRWLEELKRENPNIYEVNLRSHRERLPLLDDQARLLRSERASIGITPRGGFEGALKASKEFVYPGRYRELPDGTRVFESSF</sequence>
<dbReference type="AlphaFoldDB" id="A0A084IH81"/>
<protein>
    <submittedName>
        <fullName evidence="1">Uncharacterized protein</fullName>
    </submittedName>
</protein>
<proteinExistence type="predicted"/>
<gene>
    <name evidence="1" type="ORF">C41B8_16944</name>
</gene>
<organism evidence="1 2">
    <name type="scientific">Salinisphaera hydrothermalis (strain C41B8)</name>
    <dbReference type="NCBI Taxonomy" id="1304275"/>
    <lineage>
        <taxon>Bacteria</taxon>
        <taxon>Pseudomonadati</taxon>
        <taxon>Pseudomonadota</taxon>
        <taxon>Gammaproteobacteria</taxon>
        <taxon>Salinisphaerales</taxon>
        <taxon>Salinisphaeraceae</taxon>
        <taxon>Salinisphaera</taxon>
    </lineage>
</organism>
<dbReference type="Proteomes" id="UP000028302">
    <property type="component" value="Unassembled WGS sequence"/>
</dbReference>
<evidence type="ECO:0000313" key="1">
    <source>
        <dbReference type="EMBL" id="KEZ76065.1"/>
    </source>
</evidence>